<accession>A0AC35GWZ2</accession>
<protein>
    <submittedName>
        <fullName evidence="2">Uncharacterized protein</fullName>
    </submittedName>
</protein>
<evidence type="ECO:0000313" key="2">
    <source>
        <dbReference type="WBParaSite" id="PS1159_v2.g9503.t1"/>
    </source>
</evidence>
<evidence type="ECO:0000313" key="1">
    <source>
        <dbReference type="Proteomes" id="UP000887580"/>
    </source>
</evidence>
<organism evidence="1 2">
    <name type="scientific">Panagrolaimus sp. PS1159</name>
    <dbReference type="NCBI Taxonomy" id="55785"/>
    <lineage>
        <taxon>Eukaryota</taxon>
        <taxon>Metazoa</taxon>
        <taxon>Ecdysozoa</taxon>
        <taxon>Nematoda</taxon>
        <taxon>Chromadorea</taxon>
        <taxon>Rhabditida</taxon>
        <taxon>Tylenchina</taxon>
        <taxon>Panagrolaimomorpha</taxon>
        <taxon>Panagrolaimoidea</taxon>
        <taxon>Panagrolaimidae</taxon>
        <taxon>Panagrolaimus</taxon>
    </lineage>
</organism>
<sequence>MAFINGSKIEKNSVKMYLPNLIAVASGVGKNEDIIVKIESFWNELEWKDYELSNLTVFYKFDVNDSVMCDEIGGTILTSPSNSTIYCFNNLTIEIDLDDDDGFKDINNDDSIDDIYDELPSPAEIEFGGDIFVNSNFVEFWYTINMKHKSQPFSIKNTVKSSILKYDLKNDI</sequence>
<name>A0AC35GWZ2_9BILA</name>
<dbReference type="WBParaSite" id="PS1159_v2.g9503.t1">
    <property type="protein sequence ID" value="PS1159_v2.g9503.t1"/>
    <property type="gene ID" value="PS1159_v2.g9503"/>
</dbReference>
<reference evidence="2" key="1">
    <citation type="submission" date="2022-11" db="UniProtKB">
        <authorList>
            <consortium name="WormBaseParasite"/>
        </authorList>
    </citation>
    <scope>IDENTIFICATION</scope>
</reference>
<dbReference type="Proteomes" id="UP000887580">
    <property type="component" value="Unplaced"/>
</dbReference>
<proteinExistence type="predicted"/>